<dbReference type="SUPFAM" id="SSF53955">
    <property type="entry name" value="Lysozyme-like"/>
    <property type="match status" value="1"/>
</dbReference>
<dbReference type="GO" id="GO:0042834">
    <property type="term" value="F:peptidoglycan binding"/>
    <property type="evidence" value="ECO:0007669"/>
    <property type="project" value="InterPro"/>
</dbReference>
<evidence type="ECO:0000259" key="3">
    <source>
        <dbReference type="Pfam" id="PF01464"/>
    </source>
</evidence>
<evidence type="ECO:0000256" key="1">
    <source>
        <dbReference type="ARBA" id="ARBA00007734"/>
    </source>
</evidence>
<dbReference type="PANTHER" id="PTHR37423:SF2">
    <property type="entry name" value="MEMBRANE-BOUND LYTIC MUREIN TRANSGLYCOSYLASE C"/>
    <property type="match status" value="1"/>
</dbReference>
<dbReference type="RefSeq" id="WP_238858081.1">
    <property type="nucleotide sequence ID" value="NZ_FOFG01000001.1"/>
</dbReference>
<dbReference type="EMBL" id="FOFG01000001">
    <property type="protein sequence ID" value="SEP69514.1"/>
    <property type="molecule type" value="Genomic_DNA"/>
</dbReference>
<dbReference type="PANTHER" id="PTHR37423">
    <property type="entry name" value="SOLUBLE LYTIC MUREIN TRANSGLYCOSYLASE-RELATED"/>
    <property type="match status" value="1"/>
</dbReference>
<organism evidence="5 6">
    <name type="scientific">Faunimonas pinastri</name>
    <dbReference type="NCBI Taxonomy" id="1855383"/>
    <lineage>
        <taxon>Bacteria</taxon>
        <taxon>Pseudomonadati</taxon>
        <taxon>Pseudomonadota</taxon>
        <taxon>Alphaproteobacteria</taxon>
        <taxon>Hyphomicrobiales</taxon>
        <taxon>Afifellaceae</taxon>
        <taxon>Faunimonas</taxon>
    </lineage>
</organism>
<dbReference type="AlphaFoldDB" id="A0A1H8ZYP8"/>
<protein>
    <submittedName>
        <fullName evidence="5">Sporulation related domain-containing protein</fullName>
    </submittedName>
</protein>
<feature type="domain" description="SPOR" evidence="4">
    <location>
        <begin position="173"/>
        <end position="250"/>
    </location>
</feature>
<dbReference type="InterPro" id="IPR007730">
    <property type="entry name" value="SPOR-like_dom"/>
</dbReference>
<keyword evidence="6" id="KW-1185">Reference proteome</keyword>
<dbReference type="Gene3D" id="1.10.530.10">
    <property type="match status" value="1"/>
</dbReference>
<evidence type="ECO:0000256" key="2">
    <source>
        <dbReference type="ARBA" id="ARBA00009387"/>
    </source>
</evidence>
<comment type="similarity">
    <text evidence="1">Belongs to the transglycosylase Slt family.</text>
</comment>
<dbReference type="InterPro" id="IPR023346">
    <property type="entry name" value="Lysozyme-like_dom_sf"/>
</dbReference>
<evidence type="ECO:0000313" key="6">
    <source>
        <dbReference type="Proteomes" id="UP000199647"/>
    </source>
</evidence>
<dbReference type="Proteomes" id="UP000199647">
    <property type="component" value="Unassembled WGS sequence"/>
</dbReference>
<evidence type="ECO:0000259" key="4">
    <source>
        <dbReference type="Pfam" id="PF05036"/>
    </source>
</evidence>
<dbReference type="InterPro" id="IPR008258">
    <property type="entry name" value="Transglycosylase_SLT_dom_1"/>
</dbReference>
<dbReference type="Pfam" id="PF05036">
    <property type="entry name" value="SPOR"/>
    <property type="match status" value="1"/>
</dbReference>
<comment type="similarity">
    <text evidence="2">Belongs to the virb1 family.</text>
</comment>
<proteinExistence type="inferred from homology"/>
<dbReference type="CDD" id="cd00254">
    <property type="entry name" value="LT-like"/>
    <property type="match status" value="1"/>
</dbReference>
<reference evidence="5 6" key="1">
    <citation type="submission" date="2016-10" db="EMBL/GenBank/DDBJ databases">
        <authorList>
            <person name="de Groot N.N."/>
        </authorList>
    </citation>
    <scope>NUCLEOTIDE SEQUENCE [LARGE SCALE GENOMIC DNA]</scope>
    <source>
        <strain evidence="5 6">A52C2</strain>
    </source>
</reference>
<dbReference type="Pfam" id="PF01464">
    <property type="entry name" value="SLT"/>
    <property type="match status" value="1"/>
</dbReference>
<evidence type="ECO:0000313" key="5">
    <source>
        <dbReference type="EMBL" id="SEP69514.1"/>
    </source>
</evidence>
<feature type="domain" description="Transglycosylase SLT" evidence="3">
    <location>
        <begin position="12"/>
        <end position="114"/>
    </location>
</feature>
<name>A0A1H8ZYP8_9HYPH</name>
<gene>
    <name evidence="5" type="ORF">SAMN05216548_101278</name>
</gene>
<accession>A0A1H8ZYP8</accession>
<sequence length="254" mass="27664">MVNAETTTICNLIEAAAKQERLPSSFLTRLIWKESSFKTGAVSPAGAQGIAQFMPGTADERGLDDPFDPVKAIPASAHFLRELADQFGNLGLAAAAYNGGPRRVADWVSGKGELAWETRDYVMAITGHPVEEWSKSRADAEPADPAGPSDCKALAVILRQPDRNVTTGIRTAYGPWGVQVVGNFSQARAISLYRRLQGRYASVLGGRDPMIVRTRNRGRRAFWNIRVPTQSRTNANELCDRIHSVGGFCAVLHN</sequence>